<name>A0A7W7WST5_9ACTN</name>
<dbReference type="RefSeq" id="WP_184538547.1">
    <property type="nucleotide sequence ID" value="NZ_JACHJW010000001.1"/>
</dbReference>
<dbReference type="EMBL" id="JACHJW010000001">
    <property type="protein sequence ID" value="MBB4962374.1"/>
    <property type="molecule type" value="Genomic_DNA"/>
</dbReference>
<keyword evidence="2" id="KW-0378">Hydrolase</keyword>
<accession>A0A7W7WST5</accession>
<comment type="caution">
    <text evidence="2">The sequence shown here is derived from an EMBL/GenBank/DDBJ whole genome shotgun (WGS) entry which is preliminary data.</text>
</comment>
<organism evidence="2 3">
    <name type="scientific">Micromonospora polyrhachis</name>
    <dbReference type="NCBI Taxonomy" id="1282883"/>
    <lineage>
        <taxon>Bacteria</taxon>
        <taxon>Bacillati</taxon>
        <taxon>Actinomycetota</taxon>
        <taxon>Actinomycetes</taxon>
        <taxon>Micromonosporales</taxon>
        <taxon>Micromonosporaceae</taxon>
        <taxon>Micromonospora</taxon>
    </lineage>
</organism>
<protein>
    <submittedName>
        <fullName evidence="2">Endonuclease/exonuclease/phosphatase family metal-dependent hydrolase</fullName>
    </submittedName>
</protein>
<dbReference type="GO" id="GO:0016020">
    <property type="term" value="C:membrane"/>
    <property type="evidence" value="ECO:0007669"/>
    <property type="project" value="GOC"/>
</dbReference>
<reference evidence="2 3" key="1">
    <citation type="submission" date="2020-08" db="EMBL/GenBank/DDBJ databases">
        <title>Sequencing the genomes of 1000 actinobacteria strains.</title>
        <authorList>
            <person name="Klenk H.-P."/>
        </authorList>
    </citation>
    <scope>NUCLEOTIDE SEQUENCE [LARGE SCALE GENOMIC DNA]</scope>
    <source>
        <strain evidence="2 3">DSM 45886</strain>
    </source>
</reference>
<feature type="domain" description="Endonuclease/exonuclease/phosphatase" evidence="1">
    <location>
        <begin position="4"/>
        <end position="251"/>
    </location>
</feature>
<dbReference type="GO" id="GO:0004519">
    <property type="term" value="F:endonuclease activity"/>
    <property type="evidence" value="ECO:0007669"/>
    <property type="project" value="UniProtKB-KW"/>
</dbReference>
<dbReference type="Pfam" id="PF03372">
    <property type="entry name" value="Exo_endo_phos"/>
    <property type="match status" value="1"/>
</dbReference>
<sequence length="267" mass="28768">MRLATFNLLHGRSLHDNLVDRTRLAAAVTALDADILALQEVDRDQARSGHLDLTSIAAQAMNAPTHQFAAAVVGTPGEHIRPLTSDDDGNGEPLYGVGLVSRYPAHTWQVTRLTPAPIRSPVYVPGPGGGLLLLRDEPRVLLAAILDTPAGTLTVGATHLSFVPGWNLRQLRQVIRALRTMPPPRLLLGDLNLPTRPATLVSRWRPLGRQPTYPAGQPRVQLDHILADPRGAETLPPVTAVGAPLSTISDHRPLVVDLAQQPQNRPA</sequence>
<evidence type="ECO:0000259" key="1">
    <source>
        <dbReference type="Pfam" id="PF03372"/>
    </source>
</evidence>
<dbReference type="GO" id="GO:0004527">
    <property type="term" value="F:exonuclease activity"/>
    <property type="evidence" value="ECO:0007669"/>
    <property type="project" value="UniProtKB-KW"/>
</dbReference>
<dbReference type="PANTHER" id="PTHR14859">
    <property type="entry name" value="CALCOFLUOR WHITE HYPERSENSITIVE PROTEIN PRECURSOR"/>
    <property type="match status" value="1"/>
</dbReference>
<keyword evidence="2" id="KW-0269">Exonuclease</keyword>
<evidence type="ECO:0000313" key="3">
    <source>
        <dbReference type="Proteomes" id="UP000578819"/>
    </source>
</evidence>
<evidence type="ECO:0000313" key="2">
    <source>
        <dbReference type="EMBL" id="MBB4962374.1"/>
    </source>
</evidence>
<keyword evidence="2" id="KW-0255">Endonuclease</keyword>
<gene>
    <name evidence="2" type="ORF">FHR38_006107</name>
</gene>
<dbReference type="Proteomes" id="UP000578819">
    <property type="component" value="Unassembled WGS sequence"/>
</dbReference>
<keyword evidence="2" id="KW-0540">Nuclease</keyword>
<dbReference type="SUPFAM" id="SSF56219">
    <property type="entry name" value="DNase I-like"/>
    <property type="match status" value="1"/>
</dbReference>
<dbReference type="InterPro" id="IPR036691">
    <property type="entry name" value="Endo/exonu/phosph_ase_sf"/>
</dbReference>
<dbReference type="AlphaFoldDB" id="A0A7W7WST5"/>
<dbReference type="InterPro" id="IPR051916">
    <property type="entry name" value="GPI-anchor_lipid_remodeler"/>
</dbReference>
<dbReference type="GO" id="GO:0006506">
    <property type="term" value="P:GPI anchor biosynthetic process"/>
    <property type="evidence" value="ECO:0007669"/>
    <property type="project" value="TreeGrafter"/>
</dbReference>
<proteinExistence type="predicted"/>
<dbReference type="InterPro" id="IPR005135">
    <property type="entry name" value="Endo/exonuclease/phosphatase"/>
</dbReference>
<keyword evidence="3" id="KW-1185">Reference proteome</keyword>
<dbReference type="PANTHER" id="PTHR14859:SF15">
    <property type="entry name" value="ENDONUCLEASE_EXONUCLEASE_PHOSPHATASE DOMAIN-CONTAINING PROTEIN"/>
    <property type="match status" value="1"/>
</dbReference>
<dbReference type="Gene3D" id="3.60.10.10">
    <property type="entry name" value="Endonuclease/exonuclease/phosphatase"/>
    <property type="match status" value="1"/>
</dbReference>